<gene>
    <name evidence="1" type="ORF">GGQ68_004352</name>
</gene>
<protein>
    <submittedName>
        <fullName evidence="1">Uncharacterized protein</fullName>
    </submittedName>
</protein>
<evidence type="ECO:0000313" key="1">
    <source>
        <dbReference type="EMBL" id="MBB3987998.1"/>
    </source>
</evidence>
<reference evidence="1 2" key="1">
    <citation type="submission" date="2020-08" db="EMBL/GenBank/DDBJ databases">
        <title>Genomic Encyclopedia of Type Strains, Phase IV (KMG-IV): sequencing the most valuable type-strain genomes for metagenomic binning, comparative biology and taxonomic classification.</title>
        <authorList>
            <person name="Goeker M."/>
        </authorList>
    </citation>
    <scope>NUCLEOTIDE SEQUENCE [LARGE SCALE GENOMIC DNA]</scope>
    <source>
        <strain evidence="1 2">DSM 102235</strain>
    </source>
</reference>
<keyword evidence="2" id="KW-1185">Reference proteome</keyword>
<accession>A0A7W6DRT2</accession>
<sequence length="51" mass="5745">MLTCRGGPLRTFAHHETNRRTCLTPSAPSIYRNYITQYSSVGEESLLQMVG</sequence>
<dbReference type="EMBL" id="JACIEJ010000014">
    <property type="protein sequence ID" value="MBB3987998.1"/>
    <property type="molecule type" value="Genomic_DNA"/>
</dbReference>
<comment type="caution">
    <text evidence="1">The sequence shown here is derived from an EMBL/GenBank/DDBJ whole genome shotgun (WGS) entry which is preliminary data.</text>
</comment>
<organism evidence="1 2">
    <name type="scientific">Sagittula marina</name>
    <dbReference type="NCBI Taxonomy" id="943940"/>
    <lineage>
        <taxon>Bacteria</taxon>
        <taxon>Pseudomonadati</taxon>
        <taxon>Pseudomonadota</taxon>
        <taxon>Alphaproteobacteria</taxon>
        <taxon>Rhodobacterales</taxon>
        <taxon>Roseobacteraceae</taxon>
        <taxon>Sagittula</taxon>
    </lineage>
</organism>
<name>A0A7W6DRT2_9RHOB</name>
<dbReference type="AlphaFoldDB" id="A0A7W6DRT2"/>
<dbReference type="Proteomes" id="UP000541426">
    <property type="component" value="Unassembled WGS sequence"/>
</dbReference>
<proteinExistence type="predicted"/>
<evidence type="ECO:0000313" key="2">
    <source>
        <dbReference type="Proteomes" id="UP000541426"/>
    </source>
</evidence>